<dbReference type="AlphaFoldDB" id="A0A8X7NQQ0"/>
<feature type="domain" description="RRM" evidence="7">
    <location>
        <begin position="117"/>
        <end position="196"/>
    </location>
</feature>
<evidence type="ECO:0000256" key="4">
    <source>
        <dbReference type="ARBA" id="ARBA00023274"/>
    </source>
</evidence>
<evidence type="ECO:0000256" key="5">
    <source>
        <dbReference type="PROSITE-ProRule" id="PRU00176"/>
    </source>
</evidence>
<dbReference type="PANTHER" id="PTHR13952:SF5">
    <property type="entry name" value="U1 SMALL NUCLEAR RIBONUCLEOPROTEIN 70 KDA"/>
    <property type="match status" value="1"/>
</dbReference>
<dbReference type="SUPFAM" id="SSF54928">
    <property type="entry name" value="RNA-binding domain, RBD"/>
    <property type="match status" value="1"/>
</dbReference>
<feature type="compositionally biased region" description="Low complexity" evidence="6">
    <location>
        <begin position="290"/>
        <end position="302"/>
    </location>
</feature>
<dbReference type="GO" id="GO:0005685">
    <property type="term" value="C:U1 snRNP"/>
    <property type="evidence" value="ECO:0007669"/>
    <property type="project" value="TreeGrafter"/>
</dbReference>
<evidence type="ECO:0000256" key="2">
    <source>
        <dbReference type="ARBA" id="ARBA00022884"/>
    </source>
</evidence>
<dbReference type="GO" id="GO:0000398">
    <property type="term" value="P:mRNA splicing, via spliceosome"/>
    <property type="evidence" value="ECO:0007669"/>
    <property type="project" value="TreeGrafter"/>
</dbReference>
<dbReference type="GO" id="GO:0071004">
    <property type="term" value="C:U2-type prespliceosome"/>
    <property type="evidence" value="ECO:0007669"/>
    <property type="project" value="TreeGrafter"/>
</dbReference>
<reference evidence="8" key="1">
    <citation type="submission" date="2020-03" db="EMBL/GenBank/DDBJ databases">
        <title>FDA dAtabase for Regulatory Grade micrObial Sequences (FDA-ARGOS): Supporting development and validation of Infectious Disease Dx tests.</title>
        <authorList>
            <person name="Campos J."/>
            <person name="Goldberg B."/>
            <person name="Tallon L."/>
            <person name="Sadzewicz L."/>
            <person name="Vavikolanu K."/>
            <person name="Mehta A."/>
            <person name="Aluvathingal J."/>
            <person name="Nadendla S."/>
            <person name="Nandy P."/>
            <person name="Geyer C."/>
            <person name="Yan Y."/>
            <person name="Sichtig H."/>
        </authorList>
    </citation>
    <scope>NUCLEOTIDE SEQUENCE [LARGE SCALE GENOMIC DNA]</scope>
    <source>
        <strain evidence="8">FDAARGOS_652</strain>
    </source>
</reference>
<evidence type="ECO:0000313" key="9">
    <source>
        <dbReference type="Proteomes" id="UP000590412"/>
    </source>
</evidence>
<evidence type="ECO:0000259" key="7">
    <source>
        <dbReference type="PROSITE" id="PS50102"/>
    </source>
</evidence>
<sequence length="302" mass="34555">MTDDSSKYPPDIQKLFQPKPPIVHIPPTDYPPEKRSTLSISPVSNYKSFIKKYVDNELPQRESRVQKTAMSKHRQKLLLANDRRKKQSDSFNRQMRDWNDPELLAKNENEVMKDPYKTVFIARLDYTLTELDISQYFRKYGVIDSISIIRDHNGRSRGYGFIVFEREADAQACISELSRTGVKMKERTILVDIERSRVWRNWKPRRLGGGLGGRDYVKEGRVASAAASGRRIHIANSSTSHYKSDNSHKSGSHPHYNVTTHTRPIAMPPPAKYEPISAPKPYSYTSGQTSSGRSIRSIRGGE</sequence>
<dbReference type="InterPro" id="IPR035979">
    <property type="entry name" value="RBD_domain_sf"/>
</dbReference>
<organism evidence="8 9">
    <name type="scientific">Candida parapsilosis</name>
    <name type="common">Yeast</name>
    <dbReference type="NCBI Taxonomy" id="5480"/>
    <lineage>
        <taxon>Eukaryota</taxon>
        <taxon>Fungi</taxon>
        <taxon>Dikarya</taxon>
        <taxon>Ascomycota</taxon>
        <taxon>Saccharomycotina</taxon>
        <taxon>Pichiomycetes</taxon>
        <taxon>Debaryomycetaceae</taxon>
        <taxon>Candida/Lodderomyces clade</taxon>
        <taxon>Candida</taxon>
    </lineage>
</organism>
<accession>A0A8X7NQQ0</accession>
<dbReference type="SMART" id="SM00360">
    <property type="entry name" value="RRM"/>
    <property type="match status" value="1"/>
</dbReference>
<dbReference type="GO" id="GO:0030619">
    <property type="term" value="F:U1 snRNA binding"/>
    <property type="evidence" value="ECO:0007669"/>
    <property type="project" value="TreeGrafter"/>
</dbReference>
<dbReference type="Gene3D" id="3.30.70.330">
    <property type="match status" value="1"/>
</dbReference>
<dbReference type="PANTHER" id="PTHR13952">
    <property type="entry name" value="U1 SMALL NUCLEAR RIBONUCLEOPROTEIN 70 KD"/>
    <property type="match status" value="1"/>
</dbReference>
<comment type="caution">
    <text evidence="8">The sequence shown here is derived from an EMBL/GenBank/DDBJ whole genome shotgun (WGS) entry which is preliminary data.</text>
</comment>
<dbReference type="PROSITE" id="PS50102">
    <property type="entry name" value="RRM"/>
    <property type="match status" value="1"/>
</dbReference>
<dbReference type="InterPro" id="IPR000504">
    <property type="entry name" value="RRM_dom"/>
</dbReference>
<evidence type="ECO:0000256" key="1">
    <source>
        <dbReference type="ARBA" id="ARBA00004123"/>
    </source>
</evidence>
<keyword evidence="3" id="KW-0539">Nucleus</keyword>
<dbReference type="InterPro" id="IPR022023">
    <property type="entry name" value="U1snRNP70_N"/>
</dbReference>
<dbReference type="GO" id="GO:0071011">
    <property type="term" value="C:precatalytic spliceosome"/>
    <property type="evidence" value="ECO:0007669"/>
    <property type="project" value="TreeGrafter"/>
</dbReference>
<dbReference type="Pfam" id="PF00076">
    <property type="entry name" value="RRM_1"/>
    <property type="match status" value="1"/>
</dbReference>
<proteinExistence type="predicted"/>
<dbReference type="Proteomes" id="UP000590412">
    <property type="component" value="Unassembled WGS sequence"/>
</dbReference>
<dbReference type="GO" id="GO:0003729">
    <property type="term" value="F:mRNA binding"/>
    <property type="evidence" value="ECO:0007669"/>
    <property type="project" value="TreeGrafter"/>
</dbReference>
<evidence type="ECO:0000313" key="8">
    <source>
        <dbReference type="EMBL" id="KAF6057545.1"/>
    </source>
</evidence>
<dbReference type="EMBL" id="JABWAB010000003">
    <property type="protein sequence ID" value="KAF6057545.1"/>
    <property type="molecule type" value="Genomic_DNA"/>
</dbReference>
<evidence type="ECO:0000256" key="3">
    <source>
        <dbReference type="ARBA" id="ARBA00023242"/>
    </source>
</evidence>
<evidence type="ECO:0000256" key="6">
    <source>
        <dbReference type="SAM" id="MobiDB-lite"/>
    </source>
</evidence>
<feature type="compositionally biased region" description="Pro residues" evidence="6">
    <location>
        <begin position="18"/>
        <end position="30"/>
    </location>
</feature>
<protein>
    <submittedName>
        <fullName evidence="8">U1 small nuclear ribonucleoprotein of 70kDa MW N terminal family protein</fullName>
    </submittedName>
</protein>
<feature type="region of interest" description="Disordered" evidence="6">
    <location>
        <begin position="1"/>
        <end position="38"/>
    </location>
</feature>
<gene>
    <name evidence="8" type="ORF">FOB60_002100</name>
</gene>
<comment type="subcellular location">
    <subcellularLocation>
        <location evidence="1">Nucleus</location>
    </subcellularLocation>
</comment>
<feature type="region of interest" description="Disordered" evidence="6">
    <location>
        <begin position="228"/>
        <end position="302"/>
    </location>
</feature>
<keyword evidence="4 8" id="KW-0687">Ribonucleoprotein</keyword>
<keyword evidence="2 5" id="KW-0694">RNA-binding</keyword>
<dbReference type="InterPro" id="IPR051183">
    <property type="entry name" value="U1_U11-U12_snRNP_70-35kDa"/>
</dbReference>
<dbReference type="OrthoDB" id="4207594at2759"/>
<dbReference type="InterPro" id="IPR012677">
    <property type="entry name" value="Nucleotide-bd_a/b_plait_sf"/>
</dbReference>
<name>A0A8X7NQQ0_CANPA</name>
<dbReference type="Pfam" id="PF12220">
    <property type="entry name" value="U1snRNP70_N"/>
    <property type="match status" value="1"/>
</dbReference>